<keyword evidence="8" id="KW-1133">Transmembrane helix</keyword>
<comment type="similarity">
    <text evidence="6">Belongs to the ARTD/PARP family.</text>
</comment>
<accession>A0A673K0F0</accession>
<reference evidence="10" key="1">
    <citation type="submission" date="2025-08" db="UniProtKB">
        <authorList>
            <consortium name="Ensembl"/>
        </authorList>
    </citation>
    <scope>IDENTIFICATION</scope>
</reference>
<dbReference type="Ensembl" id="ENSSRHT00000059384.1">
    <property type="protein sequence ID" value="ENSSRHP00000057778.1"/>
    <property type="gene ID" value="ENSSRHG00000028848.1"/>
</dbReference>
<dbReference type="CDD" id="cd01341">
    <property type="entry name" value="ADP_ribosyl"/>
    <property type="match status" value="2"/>
</dbReference>
<evidence type="ECO:0000259" key="9">
    <source>
        <dbReference type="PROSITE" id="PS51059"/>
    </source>
</evidence>
<keyword evidence="4" id="KW-0013">ADP-ribosylation</keyword>
<dbReference type="InterPro" id="IPR051838">
    <property type="entry name" value="ARTD_PARP"/>
</dbReference>
<evidence type="ECO:0000313" key="11">
    <source>
        <dbReference type="Proteomes" id="UP000472270"/>
    </source>
</evidence>
<dbReference type="FunFam" id="3.90.228.10:FF:000012">
    <property type="entry name" value="Poly(ADP-ribose) polymerase family member 6"/>
    <property type="match status" value="1"/>
</dbReference>
<evidence type="ECO:0000313" key="10">
    <source>
        <dbReference type="Ensembl" id="ENSSRHP00000057778.1"/>
    </source>
</evidence>
<evidence type="ECO:0000256" key="2">
    <source>
        <dbReference type="ARBA" id="ARBA00022679"/>
    </source>
</evidence>
<dbReference type="AlphaFoldDB" id="A0A673K0F0"/>
<dbReference type="GO" id="GO:0003950">
    <property type="term" value="F:NAD+ poly-ADP-ribosyltransferase activity"/>
    <property type="evidence" value="ECO:0007669"/>
    <property type="project" value="UniProtKB-UniRule"/>
</dbReference>
<feature type="domain" description="PARP catalytic" evidence="9">
    <location>
        <begin position="349"/>
        <end position="568"/>
    </location>
</feature>
<evidence type="ECO:0000256" key="1">
    <source>
        <dbReference type="ARBA" id="ARBA00022676"/>
    </source>
</evidence>
<dbReference type="Pfam" id="PF00644">
    <property type="entry name" value="PARP"/>
    <property type="match status" value="1"/>
</dbReference>
<proteinExistence type="inferred from homology"/>
<dbReference type="PROSITE" id="PS51059">
    <property type="entry name" value="PARP_CATALYTIC"/>
    <property type="match status" value="1"/>
</dbReference>
<keyword evidence="1 7" id="KW-0328">Glycosyltransferase</keyword>
<evidence type="ECO:0000256" key="3">
    <source>
        <dbReference type="ARBA" id="ARBA00022695"/>
    </source>
</evidence>
<keyword evidence="11" id="KW-1185">Reference proteome</keyword>
<reference evidence="10" key="2">
    <citation type="submission" date="2025-09" db="UniProtKB">
        <authorList>
            <consortium name="Ensembl"/>
        </authorList>
    </citation>
    <scope>IDENTIFICATION</scope>
</reference>
<evidence type="ECO:0000256" key="5">
    <source>
        <dbReference type="ARBA" id="ARBA00023027"/>
    </source>
</evidence>
<evidence type="ECO:0000256" key="7">
    <source>
        <dbReference type="RuleBase" id="RU362114"/>
    </source>
</evidence>
<keyword evidence="8" id="KW-0812">Transmembrane</keyword>
<dbReference type="InterPro" id="IPR012317">
    <property type="entry name" value="Poly(ADP-ribose)pol_cat_dom"/>
</dbReference>
<gene>
    <name evidence="10" type="primary">LOC107716750</name>
</gene>
<organism evidence="10 11">
    <name type="scientific">Sinocyclocheilus rhinocerous</name>
    <dbReference type="NCBI Taxonomy" id="307959"/>
    <lineage>
        <taxon>Eukaryota</taxon>
        <taxon>Metazoa</taxon>
        <taxon>Chordata</taxon>
        <taxon>Craniata</taxon>
        <taxon>Vertebrata</taxon>
        <taxon>Euteleostomi</taxon>
        <taxon>Actinopterygii</taxon>
        <taxon>Neopterygii</taxon>
        <taxon>Teleostei</taxon>
        <taxon>Ostariophysi</taxon>
        <taxon>Cypriniformes</taxon>
        <taxon>Cyprinidae</taxon>
        <taxon>Cyprininae</taxon>
        <taxon>Sinocyclocheilus</taxon>
    </lineage>
</organism>
<dbReference type="GO" id="GO:0016779">
    <property type="term" value="F:nucleotidyltransferase activity"/>
    <property type="evidence" value="ECO:0007669"/>
    <property type="project" value="UniProtKB-KW"/>
</dbReference>
<evidence type="ECO:0000256" key="4">
    <source>
        <dbReference type="ARBA" id="ARBA00022765"/>
    </source>
</evidence>
<dbReference type="PANTHER" id="PTHR21328">
    <property type="entry name" value="POLY ADP-RIBOSE POLYMERASE FAMILY, MEMBER PARP"/>
    <property type="match status" value="1"/>
</dbReference>
<evidence type="ECO:0000256" key="6">
    <source>
        <dbReference type="ARBA" id="ARBA00024347"/>
    </source>
</evidence>
<keyword evidence="2 7" id="KW-0808">Transferase</keyword>
<feature type="transmembrane region" description="Helical" evidence="8">
    <location>
        <begin position="12"/>
        <end position="31"/>
    </location>
</feature>
<dbReference type="Gene3D" id="3.90.228.10">
    <property type="match status" value="1"/>
</dbReference>
<name>A0A673K0F0_9TELE</name>
<dbReference type="Proteomes" id="UP000472270">
    <property type="component" value="Unassembled WGS sequence"/>
</dbReference>
<dbReference type="EC" id="2.4.2.-" evidence="7"/>
<keyword evidence="8" id="KW-0472">Membrane</keyword>
<keyword evidence="5 7" id="KW-0520">NAD</keyword>
<keyword evidence="3" id="KW-0548">Nucleotidyltransferase</keyword>
<dbReference type="SUPFAM" id="SSF56399">
    <property type="entry name" value="ADP-ribosylation"/>
    <property type="match status" value="1"/>
</dbReference>
<protein>
    <recommendedName>
        <fullName evidence="7">Poly [ADP-ribose] polymerase</fullName>
        <shortName evidence="7">PARP</shortName>
        <ecNumber evidence="7">2.4.2.-</ecNumber>
    </recommendedName>
</protein>
<evidence type="ECO:0000256" key="8">
    <source>
        <dbReference type="SAM" id="Phobius"/>
    </source>
</evidence>
<sequence length="576" mass="65455">MLICEQLSLHIRFMSFVEVIAHIMIILLHYYTLNYLHWEVFVPKTSSNCGPFVCSLYFRVYETIDDVDIDLHINVSFLDEEVASAWKVTRTEPIILRLRFSLSQYLDGPEPTVEVFQPTCKDGFCLGVQLKRILSTFISNQWKHLSNEFLNAQQRKRHSWFKAGGTIKKFRAGLSIFSPITNVAVPGSRSTMHITTRQLIQLFFSSQALIHCKSIPTLEYGFLVQVMKYSEQRIPTLKDYCVVCDEQHVFQNGSMLKPAVCTRELCVFSFNTLGVMSGAAEDVATGAEVVDLLVAMCRAALESARKSIIFDPYPSVVDPHDPKSLAFNPKKKSYERLQRALDGITSIREITQGPYFEITKQMDKLDPLAHPLLQWIISSNRSHIVKLPSSRQLKFMHTSHQFLLLSSPPAKEARFHTARKLHGSTFAFHGSHIENWHSILRNGLVNTSYTKLQLHRAAYGKGIYLSPISSISFGYSGKSFWALCITAKCVIVLLQCRPTQSRFLQSRNLNCVALCEVITSNDLQKHGNIWVCPISDHVCTRFFFVYEDGQVGDANINTQDVRIQKEILRVIGGQST</sequence>